<protein>
    <recommendedName>
        <fullName evidence="9">Mg2+ transporter protein CorA-like/Zinc transport protein ZntB</fullName>
    </recommendedName>
</protein>
<dbReference type="PANTHER" id="PTHR46494">
    <property type="entry name" value="CORA FAMILY METAL ION TRANSPORTER (EUROFUNG)"/>
    <property type="match status" value="1"/>
</dbReference>
<comment type="subcellular location">
    <subcellularLocation>
        <location evidence="1">Cell membrane</location>
        <topology evidence="1">Multi-pass membrane protein</topology>
    </subcellularLocation>
</comment>
<evidence type="ECO:0000313" key="7">
    <source>
        <dbReference type="EMBL" id="KAH7032159.1"/>
    </source>
</evidence>
<keyword evidence="8" id="KW-1185">Reference proteome</keyword>
<feature type="region of interest" description="Disordered" evidence="5">
    <location>
        <begin position="506"/>
        <end position="525"/>
    </location>
</feature>
<proteinExistence type="predicted"/>
<evidence type="ECO:0000256" key="6">
    <source>
        <dbReference type="SAM" id="Phobius"/>
    </source>
</evidence>
<keyword evidence="3 6" id="KW-1133">Transmembrane helix</keyword>
<evidence type="ECO:0008006" key="9">
    <source>
        <dbReference type="Google" id="ProtNLM"/>
    </source>
</evidence>
<dbReference type="EMBL" id="JAGTJR010000041">
    <property type="protein sequence ID" value="KAH7032159.1"/>
    <property type="molecule type" value="Genomic_DNA"/>
</dbReference>
<evidence type="ECO:0000256" key="4">
    <source>
        <dbReference type="ARBA" id="ARBA00023136"/>
    </source>
</evidence>
<feature type="transmembrane region" description="Helical" evidence="6">
    <location>
        <begin position="413"/>
        <end position="431"/>
    </location>
</feature>
<dbReference type="Pfam" id="PF01544">
    <property type="entry name" value="CorA"/>
    <property type="match status" value="1"/>
</dbReference>
<accession>A0ABQ8FX03</accession>
<keyword evidence="4 6" id="KW-0472">Membrane</keyword>
<evidence type="ECO:0000256" key="2">
    <source>
        <dbReference type="ARBA" id="ARBA00022692"/>
    </source>
</evidence>
<dbReference type="InterPro" id="IPR002523">
    <property type="entry name" value="MgTranspt_CorA/ZnTranspt_ZntB"/>
</dbReference>
<evidence type="ECO:0000313" key="8">
    <source>
        <dbReference type="Proteomes" id="UP000774617"/>
    </source>
</evidence>
<dbReference type="Gene3D" id="1.20.58.340">
    <property type="entry name" value="Magnesium transport protein CorA, transmembrane region"/>
    <property type="match status" value="1"/>
</dbReference>
<feature type="transmembrane region" description="Helical" evidence="6">
    <location>
        <begin position="443"/>
        <end position="461"/>
    </location>
</feature>
<organism evidence="7 8">
    <name type="scientific">Macrophomina phaseolina</name>
    <dbReference type="NCBI Taxonomy" id="35725"/>
    <lineage>
        <taxon>Eukaryota</taxon>
        <taxon>Fungi</taxon>
        <taxon>Dikarya</taxon>
        <taxon>Ascomycota</taxon>
        <taxon>Pezizomycotina</taxon>
        <taxon>Dothideomycetes</taxon>
        <taxon>Dothideomycetes incertae sedis</taxon>
        <taxon>Botryosphaeriales</taxon>
        <taxon>Botryosphaeriaceae</taxon>
        <taxon>Macrophomina</taxon>
    </lineage>
</organism>
<comment type="caution">
    <text evidence="7">The sequence shown here is derived from an EMBL/GenBank/DDBJ whole genome shotgun (WGS) entry which is preliminary data.</text>
</comment>
<evidence type="ECO:0000256" key="1">
    <source>
        <dbReference type="ARBA" id="ARBA00004651"/>
    </source>
</evidence>
<reference evidence="7 8" key="1">
    <citation type="journal article" date="2021" name="Nat. Commun.">
        <title>Genetic determinants of endophytism in the Arabidopsis root mycobiome.</title>
        <authorList>
            <person name="Mesny F."/>
            <person name="Miyauchi S."/>
            <person name="Thiergart T."/>
            <person name="Pickel B."/>
            <person name="Atanasova L."/>
            <person name="Karlsson M."/>
            <person name="Huettel B."/>
            <person name="Barry K.W."/>
            <person name="Haridas S."/>
            <person name="Chen C."/>
            <person name="Bauer D."/>
            <person name="Andreopoulos W."/>
            <person name="Pangilinan J."/>
            <person name="LaButti K."/>
            <person name="Riley R."/>
            <person name="Lipzen A."/>
            <person name="Clum A."/>
            <person name="Drula E."/>
            <person name="Henrissat B."/>
            <person name="Kohler A."/>
            <person name="Grigoriev I.V."/>
            <person name="Martin F.M."/>
            <person name="Hacquard S."/>
        </authorList>
    </citation>
    <scope>NUCLEOTIDE SEQUENCE [LARGE SCALE GENOMIC DNA]</scope>
    <source>
        <strain evidence="7 8">MPI-SDFR-AT-0080</strain>
    </source>
</reference>
<sequence length="525" mass="60105">MHDYRDFVEAQSQRNPSIQNLVAFLARDRMESSSCRIATLEFSAYEDKPDFFHLDVHRLGSWLEIGPSEGEKKIQGRILIIEDLTRSVIETLGACLQIDPLFFASHLHSPWPDITVQTPDMANLPSRLKMDTYVNIHYHRTIAFKDPGIAMRQLLRTSNVHRKVVILPKTKNVLIGLAQHSCSMLRTSLPDGSWLCLVLVDPPITNTYYSVKERKEEVLHFDLQSTLFLGGYEDFLDPPHEKTCPPGPTRSGLLDDLAYYWSRQRPQFFDSASPSLIHLAYYPLRIVAGEWVSYLTVMHHSIKQYEYTISGLSQLLNELDRLNSDLRSLQSWRRRSMSSQQKLRLVVRFIRHSDGSSGFPGLLDLVAQDFDSLARSVEDFGQRFERVLPIVTSMVQIADSRQSFAETANVSRLTYLALVFVPLTFTTGLFSMNNDRAPGSRGFWQFFAVAIPVTLLVFLAARPPVEQFRRMKASFRQWKAPRLPRYITENPARAEGQVQNEGFHWSTSAGSERISSITMKGRRRS</sequence>
<evidence type="ECO:0000256" key="5">
    <source>
        <dbReference type="SAM" id="MobiDB-lite"/>
    </source>
</evidence>
<name>A0ABQ8FX03_9PEZI</name>
<keyword evidence="2 6" id="KW-0812">Transmembrane</keyword>
<evidence type="ECO:0000256" key="3">
    <source>
        <dbReference type="ARBA" id="ARBA00022989"/>
    </source>
</evidence>
<dbReference type="Proteomes" id="UP000774617">
    <property type="component" value="Unassembled WGS sequence"/>
</dbReference>
<dbReference type="SUPFAM" id="SSF144083">
    <property type="entry name" value="Magnesium transport protein CorA, transmembrane region"/>
    <property type="match status" value="1"/>
</dbReference>
<gene>
    <name evidence="7" type="ORF">B0J12DRAFT_307860</name>
</gene>
<feature type="compositionally biased region" description="Polar residues" evidence="5">
    <location>
        <begin position="506"/>
        <end position="518"/>
    </location>
</feature>
<dbReference type="InterPro" id="IPR045863">
    <property type="entry name" value="CorA_TM1_TM2"/>
</dbReference>
<dbReference type="PANTHER" id="PTHR46494:SF1">
    <property type="entry name" value="CORA FAMILY METAL ION TRANSPORTER (EUROFUNG)"/>
    <property type="match status" value="1"/>
</dbReference>